<dbReference type="GO" id="GO:0003677">
    <property type="term" value="F:DNA binding"/>
    <property type="evidence" value="ECO:0007669"/>
    <property type="project" value="UniProtKB-UniRule"/>
</dbReference>
<dbReference type="InterPro" id="IPR009057">
    <property type="entry name" value="Homeodomain-like_sf"/>
</dbReference>
<comment type="caution">
    <text evidence="4">The sequence shown here is derived from an EMBL/GenBank/DDBJ whole genome shotgun (WGS) entry which is preliminary data.</text>
</comment>
<feature type="DNA-binding region" description="H-T-H motif" evidence="2">
    <location>
        <begin position="42"/>
        <end position="61"/>
    </location>
</feature>
<dbReference type="PROSITE" id="PS50977">
    <property type="entry name" value="HTH_TETR_2"/>
    <property type="match status" value="1"/>
</dbReference>
<proteinExistence type="predicted"/>
<accession>A0A939DE46</accession>
<evidence type="ECO:0000259" key="3">
    <source>
        <dbReference type="PROSITE" id="PS50977"/>
    </source>
</evidence>
<dbReference type="InterPro" id="IPR041669">
    <property type="entry name" value="TetR_C_15"/>
</dbReference>
<feature type="domain" description="HTH tetR-type" evidence="3">
    <location>
        <begin position="19"/>
        <end position="79"/>
    </location>
</feature>
<organism evidence="4 5">
    <name type="scientific">Parahaliea mediterranea</name>
    <dbReference type="NCBI Taxonomy" id="651086"/>
    <lineage>
        <taxon>Bacteria</taxon>
        <taxon>Pseudomonadati</taxon>
        <taxon>Pseudomonadota</taxon>
        <taxon>Gammaproteobacteria</taxon>
        <taxon>Cellvibrionales</taxon>
        <taxon>Halieaceae</taxon>
        <taxon>Parahaliea</taxon>
    </lineage>
</organism>
<dbReference type="SUPFAM" id="SSF46689">
    <property type="entry name" value="Homeodomain-like"/>
    <property type="match status" value="1"/>
</dbReference>
<sequence length="210" mass="23632">MEVFKPLISVPMPAQARSQQALDRFLAAGEALLAANRFEEAGVAEIAREANSSVGTFYRLLEDKERLLLLLLQRFLMNVEQIVDEEFDPEAWAGKSLDDVAHGLVGFLVQLYKGRRGVLRALILQASRDTKVRDRIHVTNDFVSRKTSAVLRLHREEIRHAKPDKAARFISHVILGALNQHTITGALGNVSQRELCDELSRVFLSYLAMK</sequence>
<dbReference type="RefSeq" id="WP_206559944.1">
    <property type="nucleotide sequence ID" value="NZ_JAFKCZ010000005.1"/>
</dbReference>
<evidence type="ECO:0000313" key="5">
    <source>
        <dbReference type="Proteomes" id="UP000664303"/>
    </source>
</evidence>
<dbReference type="Pfam" id="PF17918">
    <property type="entry name" value="TetR_C_15"/>
    <property type="match status" value="1"/>
</dbReference>
<protein>
    <submittedName>
        <fullName evidence="4">TetR family transcriptional regulator</fullName>
    </submittedName>
</protein>
<evidence type="ECO:0000256" key="1">
    <source>
        <dbReference type="ARBA" id="ARBA00023125"/>
    </source>
</evidence>
<dbReference type="AlphaFoldDB" id="A0A939DE46"/>
<dbReference type="Pfam" id="PF00440">
    <property type="entry name" value="TetR_N"/>
    <property type="match status" value="1"/>
</dbReference>
<keyword evidence="5" id="KW-1185">Reference proteome</keyword>
<name>A0A939DE46_9GAMM</name>
<dbReference type="InterPro" id="IPR001647">
    <property type="entry name" value="HTH_TetR"/>
</dbReference>
<dbReference type="Gene3D" id="1.10.10.60">
    <property type="entry name" value="Homeodomain-like"/>
    <property type="match status" value="1"/>
</dbReference>
<evidence type="ECO:0000256" key="2">
    <source>
        <dbReference type="PROSITE-ProRule" id="PRU00335"/>
    </source>
</evidence>
<keyword evidence="1 2" id="KW-0238">DNA-binding</keyword>
<dbReference type="EMBL" id="JAFKCZ010000005">
    <property type="protein sequence ID" value="MBN7796498.1"/>
    <property type="molecule type" value="Genomic_DNA"/>
</dbReference>
<reference evidence="4" key="1">
    <citation type="submission" date="2021-02" db="EMBL/GenBank/DDBJ databases">
        <title>PHA producing bacteria isolated from coastal sediment in Guangdong, Shenzhen.</title>
        <authorList>
            <person name="Zheng W."/>
            <person name="Yu S."/>
            <person name="Huang Y."/>
        </authorList>
    </citation>
    <scope>NUCLEOTIDE SEQUENCE</scope>
    <source>
        <strain evidence="4">TN14-10</strain>
    </source>
</reference>
<evidence type="ECO:0000313" key="4">
    <source>
        <dbReference type="EMBL" id="MBN7796498.1"/>
    </source>
</evidence>
<dbReference type="Proteomes" id="UP000664303">
    <property type="component" value="Unassembled WGS sequence"/>
</dbReference>
<gene>
    <name evidence="4" type="ORF">JYP50_07845</name>
</gene>
<dbReference type="Gene3D" id="1.10.357.10">
    <property type="entry name" value="Tetracycline Repressor, domain 2"/>
    <property type="match status" value="1"/>
</dbReference>